<dbReference type="Pfam" id="PF00563">
    <property type="entry name" value="EAL"/>
    <property type="match status" value="1"/>
</dbReference>
<evidence type="ECO:0000313" key="7">
    <source>
        <dbReference type="Proteomes" id="UP000243333"/>
    </source>
</evidence>
<dbReference type="AlphaFoldDB" id="A0A1G7KAB4"/>
<dbReference type="Gene3D" id="3.30.450.20">
    <property type="entry name" value="PAS domain"/>
    <property type="match status" value="1"/>
</dbReference>
<feature type="domain" description="EAL" evidence="4">
    <location>
        <begin position="474"/>
        <end position="721"/>
    </location>
</feature>
<dbReference type="InterPro" id="IPR035919">
    <property type="entry name" value="EAL_sf"/>
</dbReference>
<keyword evidence="1" id="KW-0175">Coiled coil</keyword>
<dbReference type="EMBL" id="FNBU01000007">
    <property type="protein sequence ID" value="SDF34096.1"/>
    <property type="molecule type" value="Genomic_DNA"/>
</dbReference>
<feature type="domain" description="PAS" evidence="2">
    <location>
        <begin position="178"/>
        <end position="248"/>
    </location>
</feature>
<protein>
    <submittedName>
        <fullName evidence="6">PAS domain S-box-containing protein/diguanylate cyclase (GGDEF) domain-containing protein</fullName>
    </submittedName>
</protein>
<dbReference type="OrthoDB" id="9798098at2"/>
<dbReference type="PROSITE" id="PS50887">
    <property type="entry name" value="GGDEF"/>
    <property type="match status" value="1"/>
</dbReference>
<dbReference type="Gene3D" id="3.20.20.450">
    <property type="entry name" value="EAL domain"/>
    <property type="match status" value="1"/>
</dbReference>
<dbReference type="CDD" id="cd01948">
    <property type="entry name" value="EAL"/>
    <property type="match status" value="1"/>
</dbReference>
<dbReference type="InterPro" id="IPR052155">
    <property type="entry name" value="Biofilm_reg_signaling"/>
</dbReference>
<evidence type="ECO:0000259" key="5">
    <source>
        <dbReference type="PROSITE" id="PS50887"/>
    </source>
</evidence>
<feature type="domain" description="PAC" evidence="3">
    <location>
        <begin position="247"/>
        <end position="299"/>
    </location>
</feature>
<accession>A0A1G7KAB4</accession>
<evidence type="ECO:0000259" key="4">
    <source>
        <dbReference type="PROSITE" id="PS50883"/>
    </source>
</evidence>
<organism evidence="6 7">
    <name type="scientific">Sporolituus thermophilus DSM 23256</name>
    <dbReference type="NCBI Taxonomy" id="1123285"/>
    <lineage>
        <taxon>Bacteria</taxon>
        <taxon>Bacillati</taxon>
        <taxon>Bacillota</taxon>
        <taxon>Negativicutes</taxon>
        <taxon>Selenomonadales</taxon>
        <taxon>Sporomusaceae</taxon>
        <taxon>Sporolituus</taxon>
    </lineage>
</organism>
<dbReference type="InterPro" id="IPR000700">
    <property type="entry name" value="PAS-assoc_C"/>
</dbReference>
<sequence>MQIFSKPNTILWGEWGMTELNAIIEDMKVLKKYYNNARLVDPLLKRVINSDGTHSSIFETEPNAEPCYQFWATGRVCANCISLKAALNNATFAKFEGWGDKIYMITALPIRLDDRTVVLELLKNVTNQDILLTLMGTVSTLTDINQKEQMKAISPRYEKHLEDLVRQKTEALEKANKQLQKYRILAEHAKDIMLFINMDGRIIEANEAAVRTYGYTKEELISMTVGDLRESSTKRQIAAQMALADKEGIVFETVHKCKDGRLLYVEVSSQGTTIGNERVLLSIVRDISDRKQAEEQLKHMATHDWLTGIPNRHYLEKYLEETVQNAKKETTGALLFLDIDNFKVINDTFGHAAGDKVLVDLTKKLKAIIRKNDFLARLGGDEFAIVLRGVSVEGAKRVAKKILATLNEVEFAVDLIGNHCKVSVSIGITIIDKLTDTQKLLAYADVALYRAKEEGKNRAVSIENCDEKIRLFETHSTVKKINDSLRDNRLVLHYQPIMSEAGISHYEALLRILDSDGRIIYPNEFIPTAERFGLMSQIDRWVINAAMEALMKNPELSIFVNLSPSSVGDDELLDFIEFGLFNKGIKPERIGFEITEIAAVKDLIKARHWISHLKKFGCKFALDDFGVGFSSFTHIQMLPVDYIKIDGSFIRNLDSDLTQKALVQAINTVAHTLGKKTIAEFVETEMIWRTLKEIGTDFGQGYFFGRPRPIDDILKISFSCLWQTYFA</sequence>
<dbReference type="SMART" id="SM00267">
    <property type="entry name" value="GGDEF"/>
    <property type="match status" value="1"/>
</dbReference>
<dbReference type="PANTHER" id="PTHR44757">
    <property type="entry name" value="DIGUANYLATE CYCLASE DGCP"/>
    <property type="match status" value="1"/>
</dbReference>
<evidence type="ECO:0000259" key="3">
    <source>
        <dbReference type="PROSITE" id="PS50113"/>
    </source>
</evidence>
<keyword evidence="7" id="KW-1185">Reference proteome</keyword>
<dbReference type="FunFam" id="3.30.70.270:FF:000001">
    <property type="entry name" value="Diguanylate cyclase domain protein"/>
    <property type="match status" value="1"/>
</dbReference>
<dbReference type="SUPFAM" id="SSF55785">
    <property type="entry name" value="PYP-like sensor domain (PAS domain)"/>
    <property type="match status" value="1"/>
</dbReference>
<dbReference type="InterPro" id="IPR000160">
    <property type="entry name" value="GGDEF_dom"/>
</dbReference>
<dbReference type="CDD" id="cd01949">
    <property type="entry name" value="GGDEF"/>
    <property type="match status" value="1"/>
</dbReference>
<dbReference type="InterPro" id="IPR043128">
    <property type="entry name" value="Rev_trsase/Diguanyl_cyclase"/>
</dbReference>
<dbReference type="NCBIfam" id="TIGR00254">
    <property type="entry name" value="GGDEF"/>
    <property type="match status" value="1"/>
</dbReference>
<dbReference type="SMART" id="SM00052">
    <property type="entry name" value="EAL"/>
    <property type="match status" value="1"/>
</dbReference>
<dbReference type="NCBIfam" id="TIGR00229">
    <property type="entry name" value="sensory_box"/>
    <property type="match status" value="1"/>
</dbReference>
<dbReference type="Pfam" id="PF00990">
    <property type="entry name" value="GGDEF"/>
    <property type="match status" value="1"/>
</dbReference>
<proteinExistence type="predicted"/>
<evidence type="ECO:0000259" key="2">
    <source>
        <dbReference type="PROSITE" id="PS50112"/>
    </source>
</evidence>
<dbReference type="InterPro" id="IPR035965">
    <property type="entry name" value="PAS-like_dom_sf"/>
</dbReference>
<dbReference type="Pfam" id="PF13426">
    <property type="entry name" value="PAS_9"/>
    <property type="match status" value="1"/>
</dbReference>
<dbReference type="InterPro" id="IPR001633">
    <property type="entry name" value="EAL_dom"/>
</dbReference>
<dbReference type="CDD" id="cd00130">
    <property type="entry name" value="PAS"/>
    <property type="match status" value="1"/>
</dbReference>
<dbReference type="PROSITE" id="PS50112">
    <property type="entry name" value="PAS"/>
    <property type="match status" value="1"/>
</dbReference>
<dbReference type="PROSITE" id="PS50113">
    <property type="entry name" value="PAC"/>
    <property type="match status" value="1"/>
</dbReference>
<dbReference type="SUPFAM" id="SSF141868">
    <property type="entry name" value="EAL domain-like"/>
    <property type="match status" value="1"/>
</dbReference>
<dbReference type="SMART" id="SM00091">
    <property type="entry name" value="PAS"/>
    <property type="match status" value="1"/>
</dbReference>
<evidence type="ECO:0000313" key="6">
    <source>
        <dbReference type="EMBL" id="SDF34096.1"/>
    </source>
</evidence>
<dbReference type="STRING" id="1123285.SAMN05660235_01269"/>
<dbReference type="PROSITE" id="PS50883">
    <property type="entry name" value="EAL"/>
    <property type="match status" value="1"/>
</dbReference>
<evidence type="ECO:0000256" key="1">
    <source>
        <dbReference type="SAM" id="Coils"/>
    </source>
</evidence>
<feature type="coiled-coil region" evidence="1">
    <location>
        <begin position="158"/>
        <end position="192"/>
    </location>
</feature>
<dbReference type="Proteomes" id="UP000243333">
    <property type="component" value="Unassembled WGS sequence"/>
</dbReference>
<reference evidence="7" key="1">
    <citation type="submission" date="2016-10" db="EMBL/GenBank/DDBJ databases">
        <authorList>
            <person name="Varghese N."/>
            <person name="Submissions S."/>
        </authorList>
    </citation>
    <scope>NUCLEOTIDE SEQUENCE [LARGE SCALE GENOMIC DNA]</scope>
    <source>
        <strain evidence="7">DSM 23256</strain>
    </source>
</reference>
<dbReference type="InterPro" id="IPR029787">
    <property type="entry name" value="Nucleotide_cyclase"/>
</dbReference>
<dbReference type="InterPro" id="IPR000014">
    <property type="entry name" value="PAS"/>
</dbReference>
<name>A0A1G7KAB4_9FIRM</name>
<feature type="domain" description="GGDEF" evidence="5">
    <location>
        <begin position="330"/>
        <end position="464"/>
    </location>
</feature>
<dbReference type="SUPFAM" id="SSF55073">
    <property type="entry name" value="Nucleotide cyclase"/>
    <property type="match status" value="1"/>
</dbReference>
<gene>
    <name evidence="6" type="ORF">SAMN05660235_01269</name>
</gene>
<dbReference type="Gene3D" id="3.30.70.270">
    <property type="match status" value="1"/>
</dbReference>
<dbReference type="PANTHER" id="PTHR44757:SF2">
    <property type="entry name" value="BIOFILM ARCHITECTURE MAINTENANCE PROTEIN MBAA"/>
    <property type="match status" value="1"/>
</dbReference>